<dbReference type="EMBL" id="JBIMZQ010000001">
    <property type="protein sequence ID" value="KAL3674328.1"/>
    <property type="molecule type" value="Genomic_DNA"/>
</dbReference>
<evidence type="ECO:0000313" key="1">
    <source>
        <dbReference type="EMBL" id="KAL3674328.1"/>
    </source>
</evidence>
<sequence length="86" mass="9422">MGNLASYEENHKKLMFAQVTEVILNYVDGGVESRASAAVALRNLNCGQPCVAMLCEWKTIQVLLCTECDHPIVRQVAIEALQTALS</sequence>
<gene>
    <name evidence="1" type="ORF">V7S43_000284</name>
</gene>
<reference evidence="1 2" key="1">
    <citation type="submission" date="2024-09" db="EMBL/GenBank/DDBJ databases">
        <title>Genome sequencing and assembly of Phytophthora oleae, isolate VK10A, causative agent of rot of olive drupes.</title>
        <authorList>
            <person name="Conti Taguali S."/>
            <person name="Riolo M."/>
            <person name="La Spada F."/>
            <person name="Cacciola S.O."/>
            <person name="Dionisio G."/>
        </authorList>
    </citation>
    <scope>NUCLEOTIDE SEQUENCE [LARGE SCALE GENOMIC DNA]</scope>
    <source>
        <strain evidence="1 2">VK10A</strain>
    </source>
</reference>
<protein>
    <submittedName>
        <fullName evidence="1">Uncharacterized protein</fullName>
    </submittedName>
</protein>
<evidence type="ECO:0000313" key="2">
    <source>
        <dbReference type="Proteomes" id="UP001632037"/>
    </source>
</evidence>
<proteinExistence type="predicted"/>
<name>A0ABD3G5B8_9STRA</name>
<accession>A0ABD3G5B8</accession>
<keyword evidence="2" id="KW-1185">Reference proteome</keyword>
<organism evidence="1 2">
    <name type="scientific">Phytophthora oleae</name>
    <dbReference type="NCBI Taxonomy" id="2107226"/>
    <lineage>
        <taxon>Eukaryota</taxon>
        <taxon>Sar</taxon>
        <taxon>Stramenopiles</taxon>
        <taxon>Oomycota</taxon>
        <taxon>Peronosporomycetes</taxon>
        <taxon>Peronosporales</taxon>
        <taxon>Peronosporaceae</taxon>
        <taxon>Phytophthora</taxon>
    </lineage>
</organism>
<comment type="caution">
    <text evidence="1">The sequence shown here is derived from an EMBL/GenBank/DDBJ whole genome shotgun (WGS) entry which is preliminary data.</text>
</comment>
<dbReference type="AlphaFoldDB" id="A0ABD3G5B8"/>
<dbReference type="Proteomes" id="UP001632037">
    <property type="component" value="Unassembled WGS sequence"/>
</dbReference>